<keyword evidence="1" id="KW-0175">Coiled coil</keyword>
<name>E2AH48_CAMFO</name>
<dbReference type="STRING" id="104421.E2AH48"/>
<dbReference type="OMA" id="ALYCMNL"/>
<dbReference type="InParanoid" id="E2AH48"/>
<organism evidence="4">
    <name type="scientific">Camponotus floridanus</name>
    <name type="common">Florida carpenter ant</name>
    <dbReference type="NCBI Taxonomy" id="104421"/>
    <lineage>
        <taxon>Eukaryota</taxon>
        <taxon>Metazoa</taxon>
        <taxon>Ecdysozoa</taxon>
        <taxon>Arthropoda</taxon>
        <taxon>Hexapoda</taxon>
        <taxon>Insecta</taxon>
        <taxon>Pterygota</taxon>
        <taxon>Neoptera</taxon>
        <taxon>Endopterygota</taxon>
        <taxon>Hymenoptera</taxon>
        <taxon>Apocrita</taxon>
        <taxon>Aculeata</taxon>
        <taxon>Formicoidea</taxon>
        <taxon>Formicidae</taxon>
        <taxon>Formicinae</taxon>
        <taxon>Camponotus</taxon>
    </lineage>
</organism>
<feature type="region of interest" description="Disordered" evidence="2">
    <location>
        <begin position="663"/>
        <end position="692"/>
    </location>
</feature>
<feature type="coiled-coil region" evidence="1">
    <location>
        <begin position="25"/>
        <end position="101"/>
    </location>
</feature>
<sequence>MCKTHDLIKQYTEKVRETDRLKLDLEVIKKDANSMKSKYKSATDETRKLELQITEDKFKNEKLSNKIDEYEINIAADKQIIQQLTSKIKELEDECSAKIMEYDLQKSFYKGKIRDLEHELEQKPKVTHKRKDKKIISNNSDTVKLTEAKSNSDIGINVSLCDSELSMKSVQEKSIMTDEFYNIKDDPHPLFCAKCESRLPLALTPEKICKTMCSYPELIEKDFLSSNEILLSPRLIPNTYPDSTNRNEDVLSRALSTSSYLNLCSQYNDSTADNWKSRSTFHSMSATMQNCENDELRNADFTTHTRIATKPSRNNLGSISESSSSFQSMDCVRKDSYSNDLLAKHSSSIEEIKKQIGLLERQMKKFKRLKEKPNTNSCHCVMKYNDSALLNSNLFAIICKGIAEYYDKRTKTCSKTARDIYSEKGKKGKLKRHRLNKYNENKSTSLWKIENIDERYLQDKEKLYNKSEDTKKATTCDILQSKLCINKCNEISYVNESNKFLSDIDDCDKKKFIFCKENALNSAERTSIEDVLTMSHLSSPDKLYDNIEEISNNSFNEDNVKSINMDCQTKMEMKVSSCNSDISIDDADNRIADVILEENKIKRKNQNKATYNDRLFKKMRNLKRKAQANSHVNTEESIELYSEDYKPMKKLRIAHTPKTAVFQPSTDQDFTPCTIQSKSNSKASQQKNNRRLSTQILKDNLLTKNKENCTISKKCDEKNADEFSETNSIDDKRCTRKIYEKNLVSTNNENCLQNNNNLNLSIRDIKCASTVTEFDKHNDVSIEDTRKESISKERLTIEMSNNCHEFDVSHNNVPDNTAKDLKLEKIPLQTQVIIQSESGVHCKDSKYDVYKFTENLQIEATDITKKGISPSIELKYIYNTEVHNSIIQKTVKDKSDCGNHEASKNMNTNESISNQSIVMKATGHENHNNHDVPNEVPEIQYLQRDSEIIVENCTDDNGVDVSLKRVRNTLGEQEDVCANDKLTEIDTVEFQQENAQEICANQDKETKFIDHISYNNVKQFQTPMSQLTKYINTKCVNHKLSQKKTIYNCTITDKFVKKQLRRLANSTWENSVHYDVIQKLANTCGPRIIAKCIVEFLLEDVELDQTLDKSFTPPAPLMTTFEQKITALLVDLEVSKPTVSHFVQVAIEYKLFKLHAEMKTRVDSLTRMYLVLSRIQKDRGKVRIMCCNALYCMNLMSINVLYTVFTSWPEVLPNAEINKEILPTCIAFLIGSQRIHGTPSQKLLKRLLALKGLVLTFYKYAYTKQARDDIVKELITLLKTKRTNGLDTAIILVAKREGSSWTYTNILQSTLLPMIINYEHPCIYSAFSLLEDEGNIVLEISEQLCDLIQSGQGTHDQQEGIISALLSISRQKFDIVAPSIIKWTPSKPLRPTIITQLQAFINTRNRKFWKNYLQRI</sequence>
<dbReference type="EMBL" id="GL439483">
    <property type="protein sequence ID" value="EFN67165.1"/>
    <property type="molecule type" value="Genomic_DNA"/>
</dbReference>
<proteinExistence type="predicted"/>
<feature type="compositionally biased region" description="Polar residues" evidence="2">
    <location>
        <begin position="663"/>
        <end position="675"/>
    </location>
</feature>
<feature type="coiled-coil region" evidence="1">
    <location>
        <begin position="342"/>
        <end position="369"/>
    </location>
</feature>
<feature type="compositionally biased region" description="Low complexity" evidence="2">
    <location>
        <begin position="676"/>
        <end position="687"/>
    </location>
</feature>
<reference evidence="3 4" key="1">
    <citation type="journal article" date="2010" name="Science">
        <title>Genomic comparison of the ants Camponotus floridanus and Harpegnathos saltator.</title>
        <authorList>
            <person name="Bonasio R."/>
            <person name="Zhang G."/>
            <person name="Ye C."/>
            <person name="Mutti N.S."/>
            <person name="Fang X."/>
            <person name="Qin N."/>
            <person name="Donahue G."/>
            <person name="Yang P."/>
            <person name="Li Q."/>
            <person name="Li C."/>
            <person name="Zhang P."/>
            <person name="Huang Z."/>
            <person name="Berger S.L."/>
            <person name="Reinberg D."/>
            <person name="Wang J."/>
            <person name="Liebig J."/>
        </authorList>
    </citation>
    <scope>NUCLEOTIDE SEQUENCE [LARGE SCALE GENOMIC DNA]</scope>
    <source>
        <strain evidence="4">C129</strain>
    </source>
</reference>
<keyword evidence="4" id="KW-1185">Reference proteome</keyword>
<dbReference type="OrthoDB" id="6368736at2759"/>
<gene>
    <name evidence="3" type="ORF">EAG_09036</name>
</gene>
<dbReference type="Proteomes" id="UP000000311">
    <property type="component" value="Unassembled WGS sequence"/>
</dbReference>
<protein>
    <submittedName>
        <fullName evidence="3">Uncharacterized protein</fullName>
    </submittedName>
</protein>
<evidence type="ECO:0000256" key="2">
    <source>
        <dbReference type="SAM" id="MobiDB-lite"/>
    </source>
</evidence>
<evidence type="ECO:0000313" key="4">
    <source>
        <dbReference type="Proteomes" id="UP000000311"/>
    </source>
</evidence>
<evidence type="ECO:0000313" key="3">
    <source>
        <dbReference type="EMBL" id="EFN67165.1"/>
    </source>
</evidence>
<evidence type="ECO:0000256" key="1">
    <source>
        <dbReference type="SAM" id="Coils"/>
    </source>
</evidence>
<accession>E2AH48</accession>